<evidence type="ECO:0000256" key="7">
    <source>
        <dbReference type="ARBA" id="ARBA00023288"/>
    </source>
</evidence>
<protein>
    <submittedName>
        <fullName evidence="8">FimB/Mfa2 family fimbrial subunit</fullName>
    </submittedName>
</protein>
<comment type="caution">
    <text evidence="8">The sequence shown here is derived from an EMBL/GenBank/DDBJ whole genome shotgun (WGS) entry which is preliminary data.</text>
</comment>
<dbReference type="Proteomes" id="UP000644010">
    <property type="component" value="Unassembled WGS sequence"/>
</dbReference>
<keyword evidence="3" id="KW-0732">Signal</keyword>
<keyword evidence="9" id="KW-1185">Reference proteome</keyword>
<dbReference type="EMBL" id="JACOOI010000004">
    <property type="protein sequence ID" value="MBC5642303.1"/>
    <property type="molecule type" value="Genomic_DNA"/>
</dbReference>
<evidence type="ECO:0000256" key="4">
    <source>
        <dbReference type="ARBA" id="ARBA00023136"/>
    </source>
</evidence>
<evidence type="ECO:0000313" key="9">
    <source>
        <dbReference type="Proteomes" id="UP000644010"/>
    </source>
</evidence>
<comment type="subcellular location">
    <subcellularLocation>
        <location evidence="1">Cell outer membrane</location>
    </subcellularLocation>
</comment>
<dbReference type="InterPro" id="IPR014941">
    <property type="entry name" value="FimB/Mfa2/Mfa3"/>
</dbReference>
<keyword evidence="5" id="KW-0564">Palmitate</keyword>
<reference evidence="8 9" key="1">
    <citation type="submission" date="2020-08" db="EMBL/GenBank/DDBJ databases">
        <title>Genome public.</title>
        <authorList>
            <person name="Liu C."/>
            <person name="Sun Q."/>
        </authorList>
    </citation>
    <scope>NUCLEOTIDE SEQUENCE [LARGE SCALE GENOMIC DNA]</scope>
    <source>
        <strain evidence="8 9">BX2</strain>
    </source>
</reference>
<accession>A0ABR7DXQ4</accession>
<dbReference type="Gene3D" id="2.60.40.2100">
    <property type="match status" value="1"/>
</dbReference>
<keyword evidence="6" id="KW-0998">Cell outer membrane</keyword>
<gene>
    <name evidence="8" type="ORF">H8S77_05325</name>
</gene>
<organism evidence="8 9">
    <name type="scientific">Parabacteroides segnis</name>
    <dbReference type="NCBI Taxonomy" id="2763058"/>
    <lineage>
        <taxon>Bacteria</taxon>
        <taxon>Pseudomonadati</taxon>
        <taxon>Bacteroidota</taxon>
        <taxon>Bacteroidia</taxon>
        <taxon>Bacteroidales</taxon>
        <taxon>Tannerellaceae</taxon>
        <taxon>Parabacteroides</taxon>
    </lineage>
</organism>
<evidence type="ECO:0000256" key="6">
    <source>
        <dbReference type="ARBA" id="ARBA00023237"/>
    </source>
</evidence>
<name>A0ABR7DXQ4_9BACT</name>
<evidence type="ECO:0000313" key="8">
    <source>
        <dbReference type="EMBL" id="MBC5642303.1"/>
    </source>
</evidence>
<evidence type="ECO:0000256" key="2">
    <source>
        <dbReference type="ARBA" id="ARBA00007248"/>
    </source>
</evidence>
<keyword evidence="4" id="KW-0472">Membrane</keyword>
<evidence type="ECO:0000256" key="3">
    <source>
        <dbReference type="ARBA" id="ARBA00022729"/>
    </source>
</evidence>
<proteinExistence type="inferred from homology"/>
<evidence type="ECO:0000256" key="5">
    <source>
        <dbReference type="ARBA" id="ARBA00023139"/>
    </source>
</evidence>
<evidence type="ECO:0000256" key="1">
    <source>
        <dbReference type="ARBA" id="ARBA00004442"/>
    </source>
</evidence>
<dbReference type="Gene3D" id="2.60.40.2090">
    <property type="match status" value="1"/>
</dbReference>
<dbReference type="Pfam" id="PF08842">
    <property type="entry name" value="Mfa2"/>
    <property type="match status" value="1"/>
</dbReference>
<keyword evidence="7" id="KW-0449">Lipoprotein</keyword>
<sequence>MKIFNIRRYMPVLATLFMAGFSGCDVLHDDLSDCELTLQFRYDYTMEGKDLFTEQVQEVKVFIFDDNGKFLREFIESGEPLKATGYRMRIPYRYKNRTMVVWAGKTEEPYRLAVMETGDPIEKLTLRFEPDGGTYNRHLATIWHSGPAQMVFPNEGGTAQTVGLVRNTNDIKVSLTRKGETLGAGDFDIRMEGANGAYEYNNHISGQRENIAYTPCKECGAAAPASHAQLHTLRLTEGVPMKLTVTEKSTGRKIDIGGSEAVNLVEYLLKSRPEGMGRQEYLDRRYDWDVSLRLGDNAQNGYIALSITINGWTYWFHPTDLH</sequence>
<comment type="similarity">
    <text evidence="2">Belongs to the bacteroidetes fimbrillin superfamily. FimB/Mfa2 family.</text>
</comment>
<dbReference type="RefSeq" id="WP_186958573.1">
    <property type="nucleotide sequence ID" value="NZ_JACOOI010000004.1"/>
</dbReference>
<dbReference type="PROSITE" id="PS51257">
    <property type="entry name" value="PROKAR_LIPOPROTEIN"/>
    <property type="match status" value="1"/>
</dbReference>